<keyword evidence="8" id="KW-0239">DNA-directed DNA polymerase</keyword>
<keyword evidence="7" id="KW-0695">RNA-directed DNA polymerase</keyword>
<dbReference type="SUPFAM" id="SSF53098">
    <property type="entry name" value="Ribonuclease H-like"/>
    <property type="match status" value="1"/>
</dbReference>
<dbReference type="InterPro" id="IPR001584">
    <property type="entry name" value="Integrase_cat-core"/>
</dbReference>
<dbReference type="InterPro" id="IPR039537">
    <property type="entry name" value="Retrotran_Ty1/copia-like"/>
</dbReference>
<evidence type="ECO:0000313" key="12">
    <source>
        <dbReference type="Proteomes" id="UP001307889"/>
    </source>
</evidence>
<dbReference type="EMBL" id="AP028914">
    <property type="protein sequence ID" value="BES95066.1"/>
    <property type="molecule type" value="Genomic_DNA"/>
</dbReference>
<evidence type="ECO:0000256" key="1">
    <source>
        <dbReference type="ARBA" id="ARBA00022722"/>
    </source>
</evidence>
<keyword evidence="3" id="KW-0255">Endonuclease</keyword>
<proteinExistence type="predicted"/>
<dbReference type="InterPro" id="IPR036397">
    <property type="entry name" value="RNaseH_sf"/>
</dbReference>
<evidence type="ECO:0000256" key="3">
    <source>
        <dbReference type="ARBA" id="ARBA00022759"/>
    </source>
</evidence>
<organism evidence="11 12">
    <name type="scientific">Nesidiocoris tenuis</name>
    <dbReference type="NCBI Taxonomy" id="355587"/>
    <lineage>
        <taxon>Eukaryota</taxon>
        <taxon>Metazoa</taxon>
        <taxon>Ecdysozoa</taxon>
        <taxon>Arthropoda</taxon>
        <taxon>Hexapoda</taxon>
        <taxon>Insecta</taxon>
        <taxon>Pterygota</taxon>
        <taxon>Neoptera</taxon>
        <taxon>Paraneoptera</taxon>
        <taxon>Hemiptera</taxon>
        <taxon>Heteroptera</taxon>
        <taxon>Panheteroptera</taxon>
        <taxon>Cimicomorpha</taxon>
        <taxon>Miridae</taxon>
        <taxon>Dicyphina</taxon>
        <taxon>Nesidiocoris</taxon>
    </lineage>
</organism>
<evidence type="ECO:0000256" key="8">
    <source>
        <dbReference type="ARBA" id="ARBA00022932"/>
    </source>
</evidence>
<evidence type="ECO:0000256" key="9">
    <source>
        <dbReference type="ARBA" id="ARBA00023172"/>
    </source>
</evidence>
<dbReference type="InterPro" id="IPR012337">
    <property type="entry name" value="RNaseH-like_sf"/>
</dbReference>
<accession>A0ABN7AS98</accession>
<keyword evidence="8" id="KW-0548">Nucleotidyltransferase</keyword>
<evidence type="ECO:0000259" key="10">
    <source>
        <dbReference type="PROSITE" id="PS50994"/>
    </source>
</evidence>
<keyword evidence="5" id="KW-0460">Magnesium</keyword>
<reference evidence="11 12" key="1">
    <citation type="submission" date="2023-09" db="EMBL/GenBank/DDBJ databases">
        <title>Nesidiocoris tenuis whole genome shotgun sequence.</title>
        <authorList>
            <person name="Shibata T."/>
            <person name="Shimoda M."/>
            <person name="Kobayashi T."/>
            <person name="Uehara T."/>
        </authorList>
    </citation>
    <scope>NUCLEOTIDE SEQUENCE [LARGE SCALE GENOMIC DNA]</scope>
    <source>
        <strain evidence="11 12">Japan</strain>
    </source>
</reference>
<dbReference type="PROSITE" id="PS50994">
    <property type="entry name" value="INTEGRASE"/>
    <property type="match status" value="1"/>
</dbReference>
<evidence type="ECO:0000256" key="4">
    <source>
        <dbReference type="ARBA" id="ARBA00022801"/>
    </source>
</evidence>
<protein>
    <submittedName>
        <fullName evidence="11">Hydra magnipapillata</fullName>
    </submittedName>
</protein>
<keyword evidence="6" id="KW-0229">DNA integration</keyword>
<evidence type="ECO:0000256" key="7">
    <source>
        <dbReference type="ARBA" id="ARBA00022918"/>
    </source>
</evidence>
<evidence type="ECO:0000256" key="2">
    <source>
        <dbReference type="ARBA" id="ARBA00022723"/>
    </source>
</evidence>
<sequence>MCVSNENDPFKSYKQEVENFKNGNIKYLQTDNGTEYCNQEFEEFLKKSGIQRRLSAPYTPQQNGLTERKNRSLQDKARCLLIEAKLPMGFWAEAIITANYLLNRCPSSSIEGKTPFELWVGRSSSIRHLQ</sequence>
<dbReference type="Gene3D" id="3.30.420.10">
    <property type="entry name" value="Ribonuclease H-like superfamily/Ribonuclease H"/>
    <property type="match status" value="1"/>
</dbReference>
<dbReference type="PANTHER" id="PTHR42648">
    <property type="entry name" value="TRANSPOSASE, PUTATIVE-RELATED"/>
    <property type="match status" value="1"/>
</dbReference>
<keyword evidence="12" id="KW-1185">Reference proteome</keyword>
<keyword evidence="2" id="KW-0479">Metal-binding</keyword>
<feature type="domain" description="Integrase catalytic" evidence="10">
    <location>
        <begin position="1"/>
        <end position="123"/>
    </location>
</feature>
<keyword evidence="4" id="KW-0378">Hydrolase</keyword>
<dbReference type="Pfam" id="PF00665">
    <property type="entry name" value="rve"/>
    <property type="match status" value="1"/>
</dbReference>
<evidence type="ECO:0000256" key="5">
    <source>
        <dbReference type="ARBA" id="ARBA00022842"/>
    </source>
</evidence>
<evidence type="ECO:0000313" key="11">
    <source>
        <dbReference type="EMBL" id="BES95066.1"/>
    </source>
</evidence>
<keyword evidence="9" id="KW-0233">DNA recombination</keyword>
<keyword evidence="8" id="KW-0808">Transferase</keyword>
<dbReference type="PANTHER" id="PTHR42648:SF11">
    <property type="entry name" value="TRANSPOSON TY4-P GAG-POL POLYPROTEIN"/>
    <property type="match status" value="1"/>
</dbReference>
<evidence type="ECO:0000256" key="6">
    <source>
        <dbReference type="ARBA" id="ARBA00022908"/>
    </source>
</evidence>
<gene>
    <name evidence="11" type="ORF">NTJ_07875</name>
</gene>
<keyword evidence="1" id="KW-0540">Nuclease</keyword>
<name>A0ABN7AS98_9HEMI</name>
<dbReference type="Proteomes" id="UP001307889">
    <property type="component" value="Chromosome 6"/>
</dbReference>